<evidence type="ECO:0000313" key="10">
    <source>
        <dbReference type="Proteomes" id="UP000218765"/>
    </source>
</evidence>
<organism evidence="9 10">
    <name type="scientific">Thiohalobacter thiocyanaticus</name>
    <dbReference type="NCBI Taxonomy" id="585455"/>
    <lineage>
        <taxon>Bacteria</taxon>
        <taxon>Pseudomonadati</taxon>
        <taxon>Pseudomonadota</taxon>
        <taxon>Gammaproteobacteria</taxon>
        <taxon>Thiohalobacterales</taxon>
        <taxon>Thiohalobacteraceae</taxon>
        <taxon>Thiohalobacter</taxon>
    </lineage>
</organism>
<feature type="active site" description="Proton donor/acceptor" evidence="5 6">
    <location>
        <position position="84"/>
    </location>
</feature>
<evidence type="ECO:0000256" key="3">
    <source>
        <dbReference type="ARBA" id="ARBA00023152"/>
    </source>
</evidence>
<dbReference type="UniPathway" id="UPA00109">
    <property type="reaction ID" value="UER00186"/>
</dbReference>
<dbReference type="InterPro" id="IPR029033">
    <property type="entry name" value="His_PPase_superfam"/>
</dbReference>
<comment type="subunit">
    <text evidence="5">Homodimer.</text>
</comment>
<dbReference type="PIRSF" id="PIRSF000709">
    <property type="entry name" value="6PFK_2-Ptase"/>
    <property type="match status" value="1"/>
</dbReference>
<accession>A0A1Z4VPG9</accession>
<feature type="binding site" evidence="5 7">
    <location>
        <begin position="180"/>
        <end position="181"/>
    </location>
    <ligand>
        <name>substrate</name>
    </ligand>
</feature>
<name>A0A1Z4VPG9_9GAMM</name>
<protein>
    <recommendedName>
        <fullName evidence="5">2,3-bisphosphoglycerate-dependent phosphoglycerate mutase</fullName>
        <shortName evidence="5">BPG-dependent PGAM</shortName>
        <shortName evidence="5">PGAM</shortName>
        <shortName evidence="5">Phosphoglyceromutase</shortName>
        <shortName evidence="5">dPGM</shortName>
        <ecNumber evidence="5">5.4.2.11</ecNumber>
    </recommendedName>
</protein>
<dbReference type="RefSeq" id="WP_157745392.1">
    <property type="nucleotide sequence ID" value="NZ_AP018052.1"/>
</dbReference>
<dbReference type="InterPro" id="IPR013078">
    <property type="entry name" value="His_Pase_superF_clade-1"/>
</dbReference>
<feature type="site" description="Transition state stabilizer" evidence="5 8">
    <location>
        <position position="179"/>
    </location>
</feature>
<keyword evidence="4 5" id="KW-0413">Isomerase</keyword>
<evidence type="ECO:0000256" key="7">
    <source>
        <dbReference type="PIRSR" id="PIRSR613078-2"/>
    </source>
</evidence>
<dbReference type="CDD" id="cd07067">
    <property type="entry name" value="HP_PGM_like"/>
    <property type="match status" value="1"/>
</dbReference>
<evidence type="ECO:0000256" key="4">
    <source>
        <dbReference type="ARBA" id="ARBA00023235"/>
    </source>
</evidence>
<comment type="pathway">
    <text evidence="5">Carbohydrate degradation; glycolysis; pyruvate from D-glyceraldehyde 3-phosphate: step 3/5.</text>
</comment>
<keyword evidence="3 5" id="KW-0324">Glycolysis</keyword>
<dbReference type="PANTHER" id="PTHR11931">
    <property type="entry name" value="PHOSPHOGLYCERATE MUTASE"/>
    <property type="match status" value="1"/>
</dbReference>
<comment type="catalytic activity">
    <reaction evidence="5">
        <text>(2R)-2-phosphoglycerate = (2R)-3-phosphoglycerate</text>
        <dbReference type="Rhea" id="RHEA:15901"/>
        <dbReference type="ChEBI" id="CHEBI:58272"/>
        <dbReference type="ChEBI" id="CHEBI:58289"/>
        <dbReference type="EC" id="5.4.2.11"/>
    </reaction>
</comment>
<dbReference type="KEGG" id="ttc:FOKN1_1120"/>
<evidence type="ECO:0000256" key="1">
    <source>
        <dbReference type="ARBA" id="ARBA00006717"/>
    </source>
</evidence>
<comment type="similarity">
    <text evidence="1 5">Belongs to the phosphoglycerate mutase family. BPG-dependent PGAM subfamily.</text>
</comment>
<keyword evidence="2 5" id="KW-0312">Gluconeogenesis</keyword>
<feature type="binding site" evidence="5 7">
    <location>
        <begin position="18"/>
        <end position="19"/>
    </location>
    <ligand>
        <name>substrate</name>
    </ligand>
</feature>
<dbReference type="EC" id="5.4.2.11" evidence="5"/>
<dbReference type="InterPro" id="IPR005952">
    <property type="entry name" value="Phosphogly_mut1"/>
</dbReference>
<feature type="active site" description="Tele-phosphohistidine intermediate" evidence="5 6">
    <location>
        <position position="6"/>
    </location>
</feature>
<keyword evidence="10" id="KW-1185">Reference proteome</keyword>
<dbReference type="GO" id="GO:0006096">
    <property type="term" value="P:glycolytic process"/>
    <property type="evidence" value="ECO:0007669"/>
    <property type="project" value="UniProtKB-UniRule"/>
</dbReference>
<dbReference type="AlphaFoldDB" id="A0A1Z4VPG9"/>
<dbReference type="SUPFAM" id="SSF53254">
    <property type="entry name" value="Phosphoglycerate mutase-like"/>
    <property type="match status" value="1"/>
</dbReference>
<proteinExistence type="inferred from homology"/>
<feature type="binding site" evidence="5 7">
    <location>
        <begin position="84"/>
        <end position="87"/>
    </location>
    <ligand>
        <name>substrate</name>
    </ligand>
</feature>
<gene>
    <name evidence="5" type="primary">gpmA</name>
    <name evidence="9" type="ORF">FOKN1_1120</name>
</gene>
<feature type="binding site" evidence="7">
    <location>
        <begin position="5"/>
        <end position="12"/>
    </location>
    <ligand>
        <name>substrate</name>
    </ligand>
</feature>
<reference evidence="9 10" key="1">
    <citation type="submission" date="2017-05" db="EMBL/GenBank/DDBJ databases">
        <title>Thiocyanate degradation by Thiohalobacter thiocyanaticus FOKN1.</title>
        <authorList>
            <person name="Oshiki M."/>
            <person name="Fukushima T."/>
            <person name="Kawano S."/>
            <person name="Nakagawa J."/>
        </authorList>
    </citation>
    <scope>NUCLEOTIDE SEQUENCE [LARGE SCALE GENOMIC DNA]</scope>
    <source>
        <strain evidence="9 10">FOKN1</strain>
    </source>
</reference>
<feature type="binding site" evidence="5 7">
    <location>
        <position position="57"/>
    </location>
    <ligand>
        <name>substrate</name>
    </ligand>
</feature>
<comment type="function">
    <text evidence="5">Catalyzes the interconversion of 2-phosphoglycerate and 3-phosphoglycerate.</text>
</comment>
<evidence type="ECO:0000256" key="2">
    <source>
        <dbReference type="ARBA" id="ARBA00022432"/>
    </source>
</evidence>
<dbReference type="Gene3D" id="3.40.50.1240">
    <property type="entry name" value="Phosphoglycerate mutase-like"/>
    <property type="match status" value="1"/>
</dbReference>
<feature type="binding site" evidence="5 7">
    <location>
        <begin position="111"/>
        <end position="112"/>
    </location>
    <ligand>
        <name>substrate</name>
    </ligand>
</feature>
<feature type="binding site" evidence="5 7">
    <location>
        <position position="95"/>
    </location>
    <ligand>
        <name>substrate</name>
    </ligand>
</feature>
<comment type="caution">
    <text evidence="5">Lacks conserved residue(s) required for the propagation of feature annotation.</text>
</comment>
<evidence type="ECO:0000256" key="5">
    <source>
        <dbReference type="HAMAP-Rule" id="MF_01039"/>
    </source>
</evidence>
<dbReference type="EMBL" id="AP018052">
    <property type="protein sequence ID" value="BAZ93519.1"/>
    <property type="molecule type" value="Genomic_DNA"/>
</dbReference>
<dbReference type="GO" id="GO:0006094">
    <property type="term" value="P:gluconeogenesis"/>
    <property type="evidence" value="ECO:0007669"/>
    <property type="project" value="UniProtKB-UniRule"/>
</dbReference>
<dbReference type="NCBIfam" id="TIGR01258">
    <property type="entry name" value="pgm_1"/>
    <property type="match status" value="1"/>
</dbReference>
<dbReference type="HAMAP" id="MF_01039">
    <property type="entry name" value="PGAM_GpmA"/>
    <property type="match status" value="1"/>
</dbReference>
<dbReference type="Proteomes" id="UP000218765">
    <property type="component" value="Chromosome"/>
</dbReference>
<dbReference type="SMART" id="SM00855">
    <property type="entry name" value="PGAM"/>
    <property type="match status" value="1"/>
</dbReference>
<sequence length="235" mass="26973">MILIRHAQSQWNRENRFTGWADPPLTAAGVAEAERARDCLRIHGYRFDAAYSSRLQRAIATLDILLARLGQDSLPRVQDWRLNERHYGALQGLDKAEATARVGAHQVWRWRRGYTDSAAPLLRSDPAHPAHDLRYADVDPQRLPGVENLARTRERVVGFWQEQIIPRIRRGERILISAHGNTLRALIMELAGMSVEQVEQFEIPTATPILYRFDPAARPLDWRYLNTEPDARRSA</sequence>
<evidence type="ECO:0000256" key="8">
    <source>
        <dbReference type="PIRSR" id="PIRSR613078-3"/>
    </source>
</evidence>
<evidence type="ECO:0000313" key="9">
    <source>
        <dbReference type="EMBL" id="BAZ93519.1"/>
    </source>
</evidence>
<dbReference type="OrthoDB" id="9781415at2"/>
<dbReference type="GO" id="GO:0004619">
    <property type="term" value="F:phosphoglycerate mutase activity"/>
    <property type="evidence" value="ECO:0007669"/>
    <property type="project" value="UniProtKB-UniRule"/>
</dbReference>
<evidence type="ECO:0000256" key="6">
    <source>
        <dbReference type="PIRSR" id="PIRSR613078-1"/>
    </source>
</evidence>
<dbReference type="Pfam" id="PF00300">
    <property type="entry name" value="His_Phos_1"/>
    <property type="match status" value="2"/>
</dbReference>